<evidence type="ECO:0000259" key="4">
    <source>
        <dbReference type="Pfam" id="PF02902"/>
    </source>
</evidence>
<accession>A0AAE1S399</accession>
<evidence type="ECO:0000256" key="2">
    <source>
        <dbReference type="ARBA" id="ARBA00022670"/>
    </source>
</evidence>
<evidence type="ECO:0000256" key="1">
    <source>
        <dbReference type="ARBA" id="ARBA00005234"/>
    </source>
</evidence>
<dbReference type="Gene3D" id="3.40.395.10">
    <property type="entry name" value="Adenoviral Proteinase, Chain A"/>
    <property type="match status" value="1"/>
</dbReference>
<comment type="similarity">
    <text evidence="1">Belongs to the peptidase C48 family.</text>
</comment>
<dbReference type="InterPro" id="IPR038765">
    <property type="entry name" value="Papain-like_cys_pep_sf"/>
</dbReference>
<dbReference type="AlphaFoldDB" id="A0AAE1S399"/>
<keyword evidence="2" id="KW-0645">Protease</keyword>
<protein>
    <recommendedName>
        <fullName evidence="4">Ubiquitin-like protease family profile domain-containing protein</fullName>
    </recommendedName>
</protein>
<dbReference type="PANTHER" id="PTHR31470">
    <property type="entry name" value="CYSTEINE PROTEINASES SUPERFAMILY PROTEIN-RELATED-RELATED"/>
    <property type="match status" value="1"/>
</dbReference>
<organism evidence="5 6">
    <name type="scientific">Anisodus tanguticus</name>
    <dbReference type="NCBI Taxonomy" id="243964"/>
    <lineage>
        <taxon>Eukaryota</taxon>
        <taxon>Viridiplantae</taxon>
        <taxon>Streptophyta</taxon>
        <taxon>Embryophyta</taxon>
        <taxon>Tracheophyta</taxon>
        <taxon>Spermatophyta</taxon>
        <taxon>Magnoliopsida</taxon>
        <taxon>eudicotyledons</taxon>
        <taxon>Gunneridae</taxon>
        <taxon>Pentapetalae</taxon>
        <taxon>asterids</taxon>
        <taxon>lamiids</taxon>
        <taxon>Solanales</taxon>
        <taxon>Solanaceae</taxon>
        <taxon>Solanoideae</taxon>
        <taxon>Hyoscyameae</taxon>
        <taxon>Anisodus</taxon>
    </lineage>
</organism>
<feature type="domain" description="Ubiquitin-like protease family profile" evidence="4">
    <location>
        <begin position="166"/>
        <end position="230"/>
    </location>
</feature>
<proteinExistence type="inferred from homology"/>
<name>A0AAE1S399_9SOLA</name>
<evidence type="ECO:0000313" key="6">
    <source>
        <dbReference type="Proteomes" id="UP001291623"/>
    </source>
</evidence>
<dbReference type="Proteomes" id="UP001291623">
    <property type="component" value="Unassembled WGS sequence"/>
</dbReference>
<dbReference type="Pfam" id="PF02902">
    <property type="entry name" value="Peptidase_C48"/>
    <property type="match status" value="1"/>
</dbReference>
<dbReference type="EMBL" id="JAVYJV010000009">
    <property type="protein sequence ID" value="KAK4362700.1"/>
    <property type="molecule type" value="Genomic_DNA"/>
</dbReference>
<evidence type="ECO:0000313" key="5">
    <source>
        <dbReference type="EMBL" id="KAK4362700.1"/>
    </source>
</evidence>
<dbReference type="InterPro" id="IPR003653">
    <property type="entry name" value="Peptidase_C48_C"/>
</dbReference>
<sequence>MPLAQVSGIPADPTLLAQVPGISAVPTPQPETRIRRKGKFEVSPYVNQFGSGSSSVALRPVRFFNLKHPFTVKVGTEVDTKLCFAFQQFVDRYMLRKSKVNVYQNGKSHMNKPYVFGDQLIQNREWTEVDLWITRNWDYGVINDDHEIAECILGGFMPCNVPWNTIDHVLIPIGLEDKKIWVLGVLIFKERCIYIYDSIQGVGHRAKIRQAVLPYAVMISIFLKYFIHQIPIPVDDFEVEPHCRRIGTLLWNYGRSKQQGAESEPENC</sequence>
<gene>
    <name evidence="5" type="ORF">RND71_017941</name>
</gene>
<reference evidence="5" key="1">
    <citation type="submission" date="2023-12" db="EMBL/GenBank/DDBJ databases">
        <title>Genome assembly of Anisodus tanguticus.</title>
        <authorList>
            <person name="Wang Y.-J."/>
        </authorList>
    </citation>
    <scope>NUCLEOTIDE SEQUENCE</scope>
    <source>
        <strain evidence="5">KB-2021</strain>
        <tissue evidence="5">Leaf</tissue>
    </source>
</reference>
<evidence type="ECO:0000256" key="3">
    <source>
        <dbReference type="ARBA" id="ARBA00022801"/>
    </source>
</evidence>
<comment type="caution">
    <text evidence="5">The sequence shown here is derived from an EMBL/GenBank/DDBJ whole genome shotgun (WGS) entry which is preliminary data.</text>
</comment>
<dbReference type="GO" id="GO:0006508">
    <property type="term" value="P:proteolysis"/>
    <property type="evidence" value="ECO:0007669"/>
    <property type="project" value="UniProtKB-KW"/>
</dbReference>
<keyword evidence="3" id="KW-0378">Hydrolase</keyword>
<dbReference type="SUPFAM" id="SSF54001">
    <property type="entry name" value="Cysteine proteinases"/>
    <property type="match status" value="1"/>
</dbReference>
<dbReference type="GO" id="GO:0008234">
    <property type="term" value="F:cysteine-type peptidase activity"/>
    <property type="evidence" value="ECO:0007669"/>
    <property type="project" value="InterPro"/>
</dbReference>
<keyword evidence="6" id="KW-1185">Reference proteome</keyword>
<dbReference type="PANTHER" id="PTHR31470:SF53">
    <property type="entry name" value="CYSTEINE PROTEINASES SUPERFAMILY PROTEIN-RELATED"/>
    <property type="match status" value="1"/>
</dbReference>